<reference evidence="1 2" key="1">
    <citation type="journal article" date="2014" name="Int. J. Syst. Evol. Microbiol.">
        <title>Listeria floridensis sp. nov., Listeria aquatica sp. nov., Listeria cornellensis sp. nov., Listeria riparia sp. nov. and Listeria grandensis sp. nov., from agricultural and natural environments.</title>
        <authorList>
            <person name="den Bakker H.C."/>
            <person name="Warchocki S."/>
            <person name="Wright E.M."/>
            <person name="Allred A.F."/>
            <person name="Ahlstrom C."/>
            <person name="Manuel C.S."/>
            <person name="Stasiewicz M.J."/>
            <person name="Burrell A."/>
            <person name="Roof S."/>
            <person name="Strawn L."/>
            <person name="Fortes E.D."/>
            <person name="Nightingale K.K."/>
            <person name="Kephart D."/>
            <person name="Wiedmann M."/>
        </authorList>
    </citation>
    <scope>NUCLEOTIDE SEQUENCE [LARGE SCALE GENOMIC DNA]</scope>
    <source>
        <strain evidence="1 2">FSL S10-1187</strain>
    </source>
</reference>
<evidence type="ECO:0008006" key="3">
    <source>
        <dbReference type="Google" id="ProtNLM"/>
    </source>
</evidence>
<evidence type="ECO:0000313" key="1">
    <source>
        <dbReference type="EMBL" id="EUJ30297.1"/>
    </source>
</evidence>
<dbReference type="RefSeq" id="WP_036097712.1">
    <property type="nucleotide sequence ID" value="NZ_AODF01000024.1"/>
</dbReference>
<dbReference type="EMBL" id="AODF01000024">
    <property type="protein sequence ID" value="EUJ30297.1"/>
    <property type="molecule type" value="Genomic_DNA"/>
</dbReference>
<name>A0ABP3AYF7_9LIST</name>
<accession>A0ABP3AYF7</accession>
<sequence>MKKKIFYFADFPAFQEHVRVLQVNPGETVWINENFFLVDSGILHSFSEQFGHTFYIEDDILCQENIKFKAMTHTIIWEVERDFLKILETENNKIRTLLLEGLCKETRWADHLKRNDDIKWKIYAAILDNLALQELPWKYMFDIKLADLDISASEGELEQACNNLSRRKILRFNCHKTNLRINPTLLISHIRNEIEQFSYV</sequence>
<dbReference type="Proteomes" id="UP000019249">
    <property type="component" value="Unassembled WGS sequence"/>
</dbReference>
<keyword evidence="2" id="KW-1185">Reference proteome</keyword>
<gene>
    <name evidence="1" type="ORF">MFLO_10758</name>
</gene>
<proteinExistence type="predicted"/>
<evidence type="ECO:0000313" key="2">
    <source>
        <dbReference type="Proteomes" id="UP000019249"/>
    </source>
</evidence>
<organism evidence="1 2">
    <name type="scientific">Listeria floridensis FSL S10-1187</name>
    <dbReference type="NCBI Taxonomy" id="1265817"/>
    <lineage>
        <taxon>Bacteria</taxon>
        <taxon>Bacillati</taxon>
        <taxon>Bacillota</taxon>
        <taxon>Bacilli</taxon>
        <taxon>Bacillales</taxon>
        <taxon>Listeriaceae</taxon>
        <taxon>Listeria</taxon>
    </lineage>
</organism>
<protein>
    <recommendedName>
        <fullName evidence="3">Cyclic nucleotide-binding domain-containing protein</fullName>
    </recommendedName>
</protein>
<comment type="caution">
    <text evidence="1">The sequence shown here is derived from an EMBL/GenBank/DDBJ whole genome shotgun (WGS) entry which is preliminary data.</text>
</comment>